<dbReference type="AlphaFoldDB" id="A0A5B9Y5B1"/>
<organism evidence="1 2">
    <name type="scientific">Spiroplasma chinense</name>
    <dbReference type="NCBI Taxonomy" id="216932"/>
    <lineage>
        <taxon>Bacteria</taxon>
        <taxon>Bacillati</taxon>
        <taxon>Mycoplasmatota</taxon>
        <taxon>Mollicutes</taxon>
        <taxon>Entomoplasmatales</taxon>
        <taxon>Spiroplasmataceae</taxon>
        <taxon>Spiroplasma</taxon>
    </lineage>
</organism>
<evidence type="ECO:0000313" key="1">
    <source>
        <dbReference type="EMBL" id="QEH61983.1"/>
    </source>
</evidence>
<dbReference type="RefSeq" id="WP_166508359.1">
    <property type="nucleotide sequence ID" value="NZ_CP043026.1"/>
</dbReference>
<dbReference type="EMBL" id="CP043026">
    <property type="protein sequence ID" value="QEH61983.1"/>
    <property type="molecule type" value="Genomic_DNA"/>
</dbReference>
<accession>A0A5B9Y5B1</accession>
<dbReference type="KEGG" id="schi:SCHIN_v1c07880"/>
<proteinExistence type="predicted"/>
<keyword evidence="2" id="KW-1185">Reference proteome</keyword>
<sequence length="109" mass="12937">MNNKDLKLGDYDVINIHLDNRSIKIQKKYKLKEFLILEKGLDNIGDVTYHDSKGNELIRIADFLAHFQFKRYNYKNKNVLGEIEKKLNPEILNRLTYCQSLFPFALFNL</sequence>
<protein>
    <submittedName>
        <fullName evidence="1">Uncharacterized protein</fullName>
    </submittedName>
</protein>
<gene>
    <name evidence="1" type="ORF">SCHIN_v1c07880</name>
</gene>
<reference evidence="1 2" key="1">
    <citation type="submission" date="2019-08" db="EMBL/GenBank/DDBJ databases">
        <title>Complete genome sequence of Spiroplasma chinense CCH (DSM 19755).</title>
        <authorList>
            <person name="Shen H.-Y."/>
            <person name="Lin Y.-C."/>
            <person name="Chou L."/>
            <person name="Kuo C.-H."/>
        </authorList>
    </citation>
    <scope>NUCLEOTIDE SEQUENCE [LARGE SCALE GENOMIC DNA]</scope>
    <source>
        <strain evidence="1 2">CCH</strain>
    </source>
</reference>
<evidence type="ECO:0000313" key="2">
    <source>
        <dbReference type="Proteomes" id="UP000323144"/>
    </source>
</evidence>
<name>A0A5B9Y5B1_9MOLU</name>
<dbReference type="Proteomes" id="UP000323144">
    <property type="component" value="Chromosome"/>
</dbReference>